<comment type="similarity">
    <text evidence="2">Belongs to the SspH family.</text>
</comment>
<dbReference type="eggNOG" id="ENOG5033AUF">
    <property type="taxonomic scope" value="Bacteria"/>
</dbReference>
<dbReference type="GO" id="GO:0030435">
    <property type="term" value="P:sporulation resulting in formation of a cellular spore"/>
    <property type="evidence" value="ECO:0007669"/>
    <property type="project" value="UniProtKB-KW"/>
</dbReference>
<dbReference type="NCBIfam" id="TIGR02861">
    <property type="entry name" value="SASP_H"/>
    <property type="match status" value="1"/>
</dbReference>
<dbReference type="InterPro" id="IPR012610">
    <property type="entry name" value="SASP_SspH"/>
</dbReference>
<dbReference type="AlphaFoldDB" id="B7GJV1"/>
<dbReference type="STRING" id="491915.Aflv_1599"/>
<evidence type="ECO:0000313" key="5">
    <source>
        <dbReference type="Proteomes" id="UP000000742"/>
    </source>
</evidence>
<dbReference type="GO" id="GO:0042601">
    <property type="term" value="C:endospore-forming forespore"/>
    <property type="evidence" value="ECO:0007669"/>
    <property type="project" value="InterPro"/>
</dbReference>
<dbReference type="Pfam" id="PF08141">
    <property type="entry name" value="SspH"/>
    <property type="match status" value="1"/>
</dbReference>
<accession>B7GJV1</accession>
<organism evidence="4 5">
    <name type="scientific">Anoxybacillus flavithermus (strain DSM 21510 / WK1)</name>
    <dbReference type="NCBI Taxonomy" id="491915"/>
    <lineage>
        <taxon>Bacteria</taxon>
        <taxon>Bacillati</taxon>
        <taxon>Bacillota</taxon>
        <taxon>Bacilli</taxon>
        <taxon>Bacillales</taxon>
        <taxon>Anoxybacillaceae</taxon>
        <taxon>Anoxybacillus</taxon>
    </lineage>
</organism>
<dbReference type="KEGG" id="afl:Aflv_1599"/>
<dbReference type="EMBL" id="CP000922">
    <property type="protein sequence ID" value="ACJ33964.1"/>
    <property type="molecule type" value="Genomic_DNA"/>
</dbReference>
<dbReference type="HAMAP" id="MF_00667">
    <property type="entry name" value="SspH"/>
    <property type="match status" value="1"/>
</dbReference>
<reference evidence="4 5" key="1">
    <citation type="journal article" date="2008" name="Genome Biol.">
        <title>Encapsulated in silica: genome, proteome and physiology of the thermophilic bacterium Anoxybacillus flavithermus WK1.</title>
        <authorList>
            <person name="Saw J.H."/>
            <person name="Mountain B.W."/>
            <person name="Feng L."/>
            <person name="Omelchenko M.V."/>
            <person name="Hou S."/>
            <person name="Saito J.A."/>
            <person name="Stott M.B."/>
            <person name="Li D."/>
            <person name="Zhao G."/>
            <person name="Wu J."/>
            <person name="Galperin M.Y."/>
            <person name="Koonin E.V."/>
            <person name="Makarova K.S."/>
            <person name="Wolf Y.I."/>
            <person name="Rigden D.J."/>
            <person name="Dunfield P.F."/>
            <person name="Wang L."/>
            <person name="Alam M."/>
        </authorList>
    </citation>
    <scope>NUCLEOTIDE SEQUENCE [LARGE SCALE GENOMIC DNA]</scope>
    <source>
        <strain evidence="5">DSM 21510 / WK1</strain>
    </source>
</reference>
<protein>
    <submittedName>
        <fullName evidence="4">Small acid-soluble spore protein</fullName>
    </submittedName>
</protein>
<dbReference type="HOGENOM" id="CLU_191960_2_0_9"/>
<evidence type="ECO:0000256" key="3">
    <source>
        <dbReference type="ARBA" id="ARBA00022969"/>
    </source>
</evidence>
<evidence type="ECO:0000256" key="1">
    <source>
        <dbReference type="ARBA" id="ARBA00004288"/>
    </source>
</evidence>
<evidence type="ECO:0000313" key="4">
    <source>
        <dbReference type="EMBL" id="ACJ33964.1"/>
    </source>
</evidence>
<evidence type="ECO:0000256" key="2">
    <source>
        <dbReference type="ARBA" id="ARBA00006573"/>
    </source>
</evidence>
<dbReference type="Proteomes" id="UP000000742">
    <property type="component" value="Chromosome"/>
</dbReference>
<gene>
    <name evidence="4" type="primary">sspH</name>
    <name evidence="4" type="ordered locus">Aflv_1599</name>
</gene>
<keyword evidence="3" id="KW-0749">Sporulation</keyword>
<dbReference type="GO" id="GO:0030436">
    <property type="term" value="P:asexual sporulation"/>
    <property type="evidence" value="ECO:0007669"/>
    <property type="project" value="InterPro"/>
</dbReference>
<proteinExistence type="inferred from homology"/>
<name>B7GJV1_ANOFW</name>
<sequence length="85" mass="9803">MPFGALFCIFCPKIQMIIIVRKEGKGMNIIRAQQIAESPDMKDVTYNGKSVYIEHIDVQTEMATIHFLDDPEKQQRVPVTQLKEH</sequence>
<comment type="subcellular location">
    <subcellularLocation>
        <location evidence="1">Spore core</location>
    </subcellularLocation>
</comment>